<dbReference type="EMBL" id="LRXL01000012">
    <property type="protein sequence ID" value="OAB81490.1"/>
    <property type="molecule type" value="Genomic_DNA"/>
</dbReference>
<sequence>MGLFTSFSKRFFLKGFFLKCLSSAVFVCFSVTVFSQVPENHTITINGETFEYTLGTPFNYESKKKGTINIKVDQKPMQTYNDGIIQFQYGINFPVSETLLDEGVKQISSISSSGLGVFIQEYEGIDPSLMLDLMLNEVTKESVEYGYSQTVTPVEIISKNGKKLTGKKAILEYQGMTDEWTVVTYSWKDAGVLIVSMATDVNNTNKSSDYINSFFNSLEILAETP</sequence>
<comment type="caution">
    <text evidence="2">The sequence shown here is derived from an EMBL/GenBank/DDBJ whole genome shotgun (WGS) entry which is preliminary data.</text>
</comment>
<dbReference type="OrthoDB" id="851233at2"/>
<dbReference type="Proteomes" id="UP000077013">
    <property type="component" value="Unassembled WGS sequence"/>
</dbReference>
<keyword evidence="3" id="KW-1185">Reference proteome</keyword>
<accession>A0A167K891</accession>
<evidence type="ECO:0000313" key="2">
    <source>
        <dbReference type="EMBL" id="OAB81490.1"/>
    </source>
</evidence>
<feature type="signal peptide" evidence="1">
    <location>
        <begin position="1"/>
        <end position="35"/>
    </location>
</feature>
<proteinExistence type="predicted"/>
<dbReference type="RefSeq" id="WP_068588744.1">
    <property type="nucleotide sequence ID" value="NZ_LRXL01000012.1"/>
</dbReference>
<keyword evidence="1" id="KW-0732">Signal</keyword>
<dbReference type="STRING" id="1763537.ULVI_01330"/>
<name>A0A167K891_9FLAO</name>
<dbReference type="AlphaFoldDB" id="A0A167K891"/>
<evidence type="ECO:0000313" key="3">
    <source>
        <dbReference type="Proteomes" id="UP000077013"/>
    </source>
</evidence>
<feature type="chain" id="PRO_5007889240" evidence="1">
    <location>
        <begin position="36"/>
        <end position="225"/>
    </location>
</feature>
<reference evidence="2 3" key="1">
    <citation type="submission" date="2016-02" db="EMBL/GenBank/DDBJ databases">
        <title>Ulvibacter sp. LPB0005, isolated from Thais luteostoma.</title>
        <authorList>
            <person name="Shin S.-K."/>
            <person name="Yi H."/>
        </authorList>
    </citation>
    <scope>NUCLEOTIDE SEQUENCE [LARGE SCALE GENOMIC DNA]</scope>
    <source>
        <strain evidence="2 3">LPB0005</strain>
    </source>
</reference>
<gene>
    <name evidence="2" type="ORF">ULVI_01330</name>
</gene>
<protein>
    <submittedName>
        <fullName evidence="2">Uncharacterized protein</fullName>
    </submittedName>
</protein>
<evidence type="ECO:0000256" key="1">
    <source>
        <dbReference type="SAM" id="SignalP"/>
    </source>
</evidence>
<organism evidence="2 3">
    <name type="scientific">Cochleicola gelatinilyticus</name>
    <dbReference type="NCBI Taxonomy" id="1763537"/>
    <lineage>
        <taxon>Bacteria</taxon>
        <taxon>Pseudomonadati</taxon>
        <taxon>Bacteroidota</taxon>
        <taxon>Flavobacteriia</taxon>
        <taxon>Flavobacteriales</taxon>
        <taxon>Flavobacteriaceae</taxon>
        <taxon>Cochleicola</taxon>
    </lineage>
</organism>